<dbReference type="InterPro" id="IPR027417">
    <property type="entry name" value="P-loop_NTPase"/>
</dbReference>
<dbReference type="GeneID" id="14867914"/>
<dbReference type="InterPro" id="IPR000629">
    <property type="entry name" value="RNA-helicase_DEAD-box_CS"/>
</dbReference>
<organism evidence="12 13">
    <name type="scientific">Cavenderia fasciculata</name>
    <name type="common">Slime mold</name>
    <name type="synonym">Dictyostelium fasciculatum</name>
    <dbReference type="NCBI Taxonomy" id="261658"/>
    <lineage>
        <taxon>Eukaryota</taxon>
        <taxon>Amoebozoa</taxon>
        <taxon>Evosea</taxon>
        <taxon>Eumycetozoa</taxon>
        <taxon>Dictyostelia</taxon>
        <taxon>Acytosteliales</taxon>
        <taxon>Cavenderiaceae</taxon>
        <taxon>Cavenderia</taxon>
    </lineage>
</organism>
<feature type="domain" description="Helicase ATP-binding" evidence="9">
    <location>
        <begin position="34"/>
        <end position="256"/>
    </location>
</feature>
<dbReference type="GO" id="GO:0016787">
    <property type="term" value="F:hydrolase activity"/>
    <property type="evidence" value="ECO:0007669"/>
    <property type="project" value="UniProtKB-KW"/>
</dbReference>
<dbReference type="Gene3D" id="3.40.50.300">
    <property type="entry name" value="P-loop containing nucleotide triphosphate hydrolases"/>
    <property type="match status" value="2"/>
</dbReference>
<keyword evidence="13" id="KW-1185">Reference proteome</keyword>
<dbReference type="GO" id="GO:0005524">
    <property type="term" value="F:ATP binding"/>
    <property type="evidence" value="ECO:0007669"/>
    <property type="project" value="UniProtKB-UniRule"/>
</dbReference>
<reference evidence="13" key="1">
    <citation type="journal article" date="2011" name="Genome Res.">
        <title>Phylogeny-wide analysis of social amoeba genomes highlights ancient origins for complex intercellular communication.</title>
        <authorList>
            <person name="Heidel A.J."/>
            <person name="Lawal H.M."/>
            <person name="Felder M."/>
            <person name="Schilde C."/>
            <person name="Helps N.R."/>
            <person name="Tunggal B."/>
            <person name="Rivero F."/>
            <person name="John U."/>
            <person name="Schleicher M."/>
            <person name="Eichinger L."/>
            <person name="Platzer M."/>
            <person name="Noegel A.A."/>
            <person name="Schaap P."/>
            <person name="Gloeckner G."/>
        </authorList>
    </citation>
    <scope>NUCLEOTIDE SEQUENCE [LARGE SCALE GENOMIC DNA]</scope>
    <source>
        <strain evidence="13">SH3</strain>
    </source>
</reference>
<dbReference type="InterPro" id="IPR014014">
    <property type="entry name" value="RNA_helicase_DEAD_Q_motif"/>
</dbReference>
<dbReference type="PROSITE" id="PS51192">
    <property type="entry name" value="HELICASE_ATP_BIND_1"/>
    <property type="match status" value="1"/>
</dbReference>
<dbReference type="RefSeq" id="XP_004352326.1">
    <property type="nucleotide sequence ID" value="XM_004352274.1"/>
</dbReference>
<comment type="catalytic activity">
    <reaction evidence="8">
        <text>ATP + H2O = ADP + phosphate + H(+)</text>
        <dbReference type="Rhea" id="RHEA:13065"/>
        <dbReference type="ChEBI" id="CHEBI:15377"/>
        <dbReference type="ChEBI" id="CHEBI:15378"/>
        <dbReference type="ChEBI" id="CHEBI:30616"/>
        <dbReference type="ChEBI" id="CHEBI:43474"/>
        <dbReference type="ChEBI" id="CHEBI:456216"/>
        <dbReference type="EC" id="3.6.4.13"/>
    </reaction>
</comment>
<dbReference type="SUPFAM" id="SSF52540">
    <property type="entry name" value="P-loop containing nucleoside triphosphate hydrolases"/>
    <property type="match status" value="1"/>
</dbReference>
<name>F4Q8A1_CACFS</name>
<evidence type="ECO:0000256" key="1">
    <source>
        <dbReference type="ARBA" id="ARBA00022741"/>
    </source>
</evidence>
<dbReference type="PANTHER" id="PTHR24031">
    <property type="entry name" value="RNA HELICASE"/>
    <property type="match status" value="1"/>
</dbReference>
<dbReference type="CDD" id="cd18787">
    <property type="entry name" value="SF2_C_DEAD"/>
    <property type="match status" value="1"/>
</dbReference>
<dbReference type="GO" id="GO:0003724">
    <property type="term" value="F:RNA helicase activity"/>
    <property type="evidence" value="ECO:0007669"/>
    <property type="project" value="UniProtKB-EC"/>
</dbReference>
<evidence type="ECO:0000256" key="8">
    <source>
        <dbReference type="RuleBase" id="RU365068"/>
    </source>
</evidence>
<comment type="domain">
    <text evidence="8">The Q motif is unique to and characteristic of the DEAD box family of RNA helicases and controls ATP binding and hydrolysis.</text>
</comment>
<feature type="domain" description="DEAD-box RNA helicase Q" evidence="11">
    <location>
        <begin position="1"/>
        <end position="29"/>
    </location>
</feature>
<keyword evidence="5 8" id="KW-0694">RNA-binding</keyword>
<dbReference type="SMART" id="SM00490">
    <property type="entry name" value="HELICc"/>
    <property type="match status" value="1"/>
</dbReference>
<proteinExistence type="inferred from homology"/>
<comment type="function">
    <text evidence="8">RNA helicase.</text>
</comment>
<dbReference type="OrthoDB" id="3370at2759"/>
<dbReference type="PROSITE" id="PS51194">
    <property type="entry name" value="HELICASE_CTER"/>
    <property type="match status" value="1"/>
</dbReference>
<dbReference type="SMART" id="SM00487">
    <property type="entry name" value="DEXDc"/>
    <property type="match status" value="1"/>
</dbReference>
<dbReference type="EC" id="3.6.4.13" evidence="8"/>
<evidence type="ECO:0000313" key="13">
    <source>
        <dbReference type="Proteomes" id="UP000007797"/>
    </source>
</evidence>
<evidence type="ECO:0000259" key="9">
    <source>
        <dbReference type="PROSITE" id="PS51192"/>
    </source>
</evidence>
<dbReference type="EMBL" id="GL883025">
    <property type="protein sequence ID" value="EGG16001.1"/>
    <property type="molecule type" value="Genomic_DNA"/>
</dbReference>
<keyword evidence="3 7" id="KW-0347">Helicase</keyword>
<keyword evidence="4 7" id="KW-0067">ATP-binding</keyword>
<dbReference type="STRING" id="1054147.F4Q8A1"/>
<dbReference type="PROSITE" id="PS51195">
    <property type="entry name" value="Q_MOTIF"/>
    <property type="match status" value="1"/>
</dbReference>
<evidence type="ECO:0000256" key="7">
    <source>
        <dbReference type="RuleBase" id="RU000492"/>
    </source>
</evidence>
<evidence type="ECO:0000256" key="3">
    <source>
        <dbReference type="ARBA" id="ARBA00022806"/>
    </source>
</evidence>
<keyword evidence="1 7" id="KW-0547">Nucleotide-binding</keyword>
<comment type="similarity">
    <text evidence="7">Belongs to the DEAD box helicase family.</text>
</comment>
<dbReference type="KEGG" id="dfa:DFA_09673"/>
<evidence type="ECO:0000256" key="2">
    <source>
        <dbReference type="ARBA" id="ARBA00022801"/>
    </source>
</evidence>
<dbReference type="CDD" id="cd17956">
    <property type="entry name" value="DEADc_DDX51"/>
    <property type="match status" value="1"/>
</dbReference>
<accession>F4Q8A1</accession>
<evidence type="ECO:0000313" key="12">
    <source>
        <dbReference type="EMBL" id="EGG16001.1"/>
    </source>
</evidence>
<dbReference type="InterPro" id="IPR001650">
    <property type="entry name" value="Helicase_C-like"/>
</dbReference>
<dbReference type="PROSITE" id="PS00039">
    <property type="entry name" value="DEAD_ATP_HELICASE"/>
    <property type="match status" value="1"/>
</dbReference>
<dbReference type="Proteomes" id="UP000007797">
    <property type="component" value="Unassembled WGS sequence"/>
</dbReference>
<dbReference type="OMA" id="HEVKAFD"/>
<gene>
    <name evidence="12" type="primary">ddx51</name>
    <name evidence="12" type="ORF">DFA_09673</name>
</gene>
<protein>
    <recommendedName>
        <fullName evidence="8">ATP-dependent RNA helicase</fullName>
        <ecNumber evidence="8">3.6.4.13</ecNumber>
    </recommendedName>
</protein>
<sequence>MSLESYGLPDWIINNLNEQNIVDLMPVQSEIVPFIARTEGHDILVAAPTGSGKTLSYVLPIVQKLHKRIIRRLRVLVILPTHDLVIQTEKTFQSIIKGTNLVVESLGLKSLHLEQSLLVSSHYNQQNDSVYYESLVDIVVTTPGRLVEHLNETPGFNLQHLTYLVIDEADRLLRESYQFWLERVIDSTKSGTNDRSINLSNRGDMQILDSKYKSLGSHLEHLSSKESRLIKLLLSATMTYNPEKISLLELNAPLYYSSTKKKESSTKYSMPDSLQEYYVACPASQKPLSLIHIVYSILLKKKSDNARIICFTNNKEIAQRLHTLIGLVNEINGYNIKPALYSSTVSTIERSHLLESLKNNHINLLICSDILSRGMDVPNVDAVINYNLPLTAVLYVHRVGRTARAGKEGEAYTIVDTVDKSKLIAISNKASRLNPIKRLVFNNKDFVLFEKTYKKALIQTKQSLKLSSHKLGLLKNGGNGTNNNKTSTLIESLLEINKKRAQRNFE</sequence>
<evidence type="ECO:0000256" key="5">
    <source>
        <dbReference type="ARBA" id="ARBA00022884"/>
    </source>
</evidence>
<evidence type="ECO:0000259" key="10">
    <source>
        <dbReference type="PROSITE" id="PS51194"/>
    </source>
</evidence>
<evidence type="ECO:0000256" key="4">
    <source>
        <dbReference type="ARBA" id="ARBA00022840"/>
    </source>
</evidence>
<dbReference type="Pfam" id="PF00271">
    <property type="entry name" value="Helicase_C"/>
    <property type="match status" value="1"/>
</dbReference>
<evidence type="ECO:0000256" key="6">
    <source>
        <dbReference type="PROSITE-ProRule" id="PRU00552"/>
    </source>
</evidence>
<feature type="short sequence motif" description="Q motif" evidence="6">
    <location>
        <begin position="1"/>
        <end position="29"/>
    </location>
</feature>
<dbReference type="AlphaFoldDB" id="F4Q8A1"/>
<dbReference type="GO" id="GO:0003723">
    <property type="term" value="F:RNA binding"/>
    <property type="evidence" value="ECO:0007669"/>
    <property type="project" value="UniProtKB-UniRule"/>
</dbReference>
<dbReference type="Pfam" id="PF00270">
    <property type="entry name" value="DEAD"/>
    <property type="match status" value="1"/>
</dbReference>
<dbReference type="InterPro" id="IPR011545">
    <property type="entry name" value="DEAD/DEAH_box_helicase_dom"/>
</dbReference>
<keyword evidence="2 7" id="KW-0378">Hydrolase</keyword>
<feature type="domain" description="Helicase C-terminal" evidence="10">
    <location>
        <begin position="293"/>
        <end position="447"/>
    </location>
</feature>
<dbReference type="InterPro" id="IPR014001">
    <property type="entry name" value="Helicase_ATP-bd"/>
</dbReference>
<evidence type="ECO:0000259" key="11">
    <source>
        <dbReference type="PROSITE" id="PS51195"/>
    </source>
</evidence>